<reference evidence="4" key="4">
    <citation type="submission" date="2025-09" db="UniProtKB">
        <authorList>
            <consortium name="Ensembl"/>
        </authorList>
    </citation>
    <scope>IDENTIFICATION</scope>
</reference>
<dbReference type="CTD" id="324358"/>
<dbReference type="GeneID" id="105013768"/>
<dbReference type="GO" id="GO:0010792">
    <property type="term" value="P:DNA double-strand break processing involved in repair via single-strand annealing"/>
    <property type="evidence" value="ECO:0007669"/>
    <property type="project" value="TreeGrafter"/>
</dbReference>
<accession>A0A3P8XZ55</accession>
<feature type="domain" description="DNA endonuclease Ctp1 N-terminal" evidence="3">
    <location>
        <begin position="6"/>
        <end position="124"/>
    </location>
</feature>
<proteinExistence type="predicted"/>
<dbReference type="InterPro" id="IPR033316">
    <property type="entry name" value="RBBP8-like"/>
</dbReference>
<dbReference type="PANTHER" id="PTHR15107">
    <property type="entry name" value="RETINOBLASTOMA BINDING PROTEIN 8"/>
    <property type="match status" value="1"/>
</dbReference>
<evidence type="ECO:0000256" key="2">
    <source>
        <dbReference type="SAM" id="MobiDB-lite"/>
    </source>
</evidence>
<dbReference type="Pfam" id="PF10482">
    <property type="entry name" value="CtIP_N"/>
    <property type="match status" value="1"/>
</dbReference>
<feature type="compositionally biased region" description="Polar residues" evidence="2">
    <location>
        <begin position="347"/>
        <end position="380"/>
    </location>
</feature>
<feature type="region of interest" description="Disordered" evidence="2">
    <location>
        <begin position="213"/>
        <end position="261"/>
    </location>
</feature>
<feature type="region of interest" description="Disordered" evidence="2">
    <location>
        <begin position="131"/>
        <end position="159"/>
    </location>
</feature>
<evidence type="ECO:0000259" key="3">
    <source>
        <dbReference type="Pfam" id="PF10482"/>
    </source>
</evidence>
<name>A0A3P8XZ55_ESOLU</name>
<protein>
    <recommendedName>
        <fullName evidence="3">DNA endonuclease Ctp1 N-terminal domain-containing protein</fullName>
    </recommendedName>
</protein>
<feature type="compositionally biased region" description="Low complexity" evidence="2">
    <location>
        <begin position="580"/>
        <end position="589"/>
    </location>
</feature>
<dbReference type="GO" id="GO:0003684">
    <property type="term" value="F:damaged DNA binding"/>
    <property type="evidence" value="ECO:0007669"/>
    <property type="project" value="TreeGrafter"/>
</dbReference>
<dbReference type="Bgee" id="ENSELUG00000009279">
    <property type="expression patterns" value="Expressed in nose and 11 other cell types or tissues"/>
</dbReference>
<feature type="compositionally biased region" description="Basic and acidic residues" evidence="2">
    <location>
        <begin position="401"/>
        <end position="421"/>
    </location>
</feature>
<dbReference type="PANTHER" id="PTHR15107:SF3">
    <property type="entry name" value="RBBP8 N-TERMINAL-LIKE PROTEIN"/>
    <property type="match status" value="1"/>
</dbReference>
<feature type="region of interest" description="Disordered" evidence="2">
    <location>
        <begin position="347"/>
        <end position="532"/>
    </location>
</feature>
<dbReference type="STRING" id="8010.ENSELUP00000008654"/>
<sequence length="635" mass="70635">MALEGFNELLHRLKEAHERELEVWQDKIQELTNKKGCDTQRMEELFNKNQQLREQQRLLTENIKQLENRLRAGLCDRCTVTQEVAKRRQQEYETSQILSIQHISTLGSEMNTMKKENQRLQEEIRHLRAALEGQSGHSSSKDATQGVKKSASLSPSAMPHITPAIRSTLNQPPEGTTAGLSIVKTEADFFRAEETLPEGRHVRDWNGRQIYKSHKPLSMSPPIPRSLRPEHSTARGNIRQKRAHSEGSHLPSTHPCLLDLKKNPIPSSFSSLSTSSSLPGDDKQSRHLVHAPVPYRPLPVKNARLSIPWPLPEHSNWVTLASSMSDGPVVHPNHNNRAHVSNLQTFHQQSSNATLNRKHSTGQNWPKPSHSPQASLTRSPSIKPLERPVAQDQSSMSKRSPQRDAVAHQDRVFGEGLKEIDAPLDLSDPGKSKSKSPQDSNPTMQDIDGETSNRDTRTDTSQYISQPACPRTASSSSSPPASRLSSSSTPPSNQHRQSPSNSNPKEEGTSKMEEDDGKADQGSEMEFGDRKVPVLTISLRPVVLLEALNTRLQKQLSSDGKSAQSIASRSSSDDQDVESHLSGSESSQSTKRKLTDIDPDTEDSHQKEGRMSLLNTLTLEKSQSDTDDRSNINSH</sequence>
<evidence type="ECO:0000313" key="4">
    <source>
        <dbReference type="Ensembl" id="ENSELUP00000008654.3"/>
    </source>
</evidence>
<dbReference type="Proteomes" id="UP000265140">
    <property type="component" value="Chromosome 12"/>
</dbReference>
<feature type="coiled-coil region" evidence="1">
    <location>
        <begin position="7"/>
        <end position="69"/>
    </location>
</feature>
<dbReference type="AlphaFoldDB" id="A0A3P8XZ55"/>
<reference evidence="5" key="1">
    <citation type="journal article" date="2014" name="PLoS ONE">
        <title>The genome and linkage map of the northern pike (Esox lucius): conserved synteny revealed between the salmonid sister group and the Neoteleostei.</title>
        <authorList>
            <person name="Rondeau E.B."/>
            <person name="Minkley D.R."/>
            <person name="Leong J.S."/>
            <person name="Messmer A.M."/>
            <person name="Jantzen J.R."/>
            <person name="von Schalburg K.R."/>
            <person name="Lemon C."/>
            <person name="Bird N.H."/>
            <person name="Koop B.F."/>
        </authorList>
    </citation>
    <scope>NUCLEOTIDE SEQUENCE</scope>
</reference>
<evidence type="ECO:0000313" key="5">
    <source>
        <dbReference type="Proteomes" id="UP000265140"/>
    </source>
</evidence>
<keyword evidence="5" id="KW-1185">Reference proteome</keyword>
<organism evidence="4 5">
    <name type="scientific">Esox lucius</name>
    <name type="common">Northern pike</name>
    <dbReference type="NCBI Taxonomy" id="8010"/>
    <lineage>
        <taxon>Eukaryota</taxon>
        <taxon>Metazoa</taxon>
        <taxon>Chordata</taxon>
        <taxon>Craniata</taxon>
        <taxon>Vertebrata</taxon>
        <taxon>Euteleostomi</taxon>
        <taxon>Actinopterygii</taxon>
        <taxon>Neopterygii</taxon>
        <taxon>Teleostei</taxon>
        <taxon>Protacanthopterygii</taxon>
        <taxon>Esociformes</taxon>
        <taxon>Esocidae</taxon>
        <taxon>Esox</taxon>
    </lineage>
</organism>
<keyword evidence="1" id="KW-0175">Coiled coil</keyword>
<reference evidence="4" key="2">
    <citation type="submission" date="2020-02" db="EMBL/GenBank/DDBJ databases">
        <title>Esox lucius (northern pike) genome, fEsoLuc1, primary haplotype.</title>
        <authorList>
            <person name="Myers G."/>
            <person name="Karagic N."/>
            <person name="Meyer A."/>
            <person name="Pippel M."/>
            <person name="Reichard M."/>
            <person name="Winkler S."/>
            <person name="Tracey A."/>
            <person name="Sims Y."/>
            <person name="Howe K."/>
            <person name="Rhie A."/>
            <person name="Formenti G."/>
            <person name="Durbin R."/>
            <person name="Fedrigo O."/>
            <person name="Jarvis E.D."/>
        </authorList>
    </citation>
    <scope>NUCLEOTIDE SEQUENCE [LARGE SCALE GENOMIC DNA]</scope>
</reference>
<dbReference type="InterPro" id="IPR019518">
    <property type="entry name" value="CtIP_N"/>
</dbReference>
<feature type="compositionally biased region" description="Polar residues" evidence="2">
    <location>
        <begin position="435"/>
        <end position="444"/>
    </location>
</feature>
<feature type="compositionally biased region" description="Basic and acidic residues" evidence="2">
    <location>
        <begin position="622"/>
        <end position="635"/>
    </location>
</feature>
<reference evidence="4" key="3">
    <citation type="submission" date="2025-08" db="UniProtKB">
        <authorList>
            <consortium name="Ensembl"/>
        </authorList>
    </citation>
    <scope>IDENTIFICATION</scope>
</reference>
<dbReference type="RefSeq" id="XP_010873843.1">
    <property type="nucleotide sequence ID" value="XM_010875541.3"/>
</dbReference>
<feature type="compositionally biased region" description="Low complexity" evidence="2">
    <location>
        <begin position="470"/>
        <end position="492"/>
    </location>
</feature>
<feature type="compositionally biased region" description="Polar residues" evidence="2">
    <location>
        <begin position="493"/>
        <end position="503"/>
    </location>
</feature>
<dbReference type="Ensembl" id="ENSELUT00000005195.3">
    <property type="protein sequence ID" value="ENSELUP00000008654.3"/>
    <property type="gene ID" value="ENSELUG00000009279.3"/>
</dbReference>
<dbReference type="GeneTree" id="ENSGT00530000063835"/>
<evidence type="ECO:0000256" key="1">
    <source>
        <dbReference type="SAM" id="Coils"/>
    </source>
</evidence>
<feature type="region of interest" description="Disordered" evidence="2">
    <location>
        <begin position="554"/>
        <end position="635"/>
    </location>
</feature>